<evidence type="ECO:0008006" key="4">
    <source>
        <dbReference type="Google" id="ProtNLM"/>
    </source>
</evidence>
<dbReference type="RefSeq" id="WP_136431357.1">
    <property type="nucleotide sequence ID" value="NZ_JBHSNS010000020.1"/>
</dbReference>
<keyword evidence="1" id="KW-0732">Signal</keyword>
<dbReference type="EMBL" id="JBHSNS010000020">
    <property type="protein sequence ID" value="MFC5731662.1"/>
    <property type="molecule type" value="Genomic_DNA"/>
</dbReference>
<evidence type="ECO:0000256" key="1">
    <source>
        <dbReference type="SAM" id="SignalP"/>
    </source>
</evidence>
<name>A0ABW0ZNM0_9ACTN</name>
<proteinExistence type="predicted"/>
<gene>
    <name evidence="2" type="ORF">ACFPQB_22310</name>
</gene>
<protein>
    <recommendedName>
        <fullName evidence="4">Allene oxide cyclase barrel-like domain-containing protein</fullName>
    </recommendedName>
</protein>
<feature type="chain" id="PRO_5045692721" description="Allene oxide cyclase barrel-like domain-containing protein" evidence="1">
    <location>
        <begin position="36"/>
        <end position="194"/>
    </location>
</feature>
<organism evidence="2 3">
    <name type="scientific">Nocardioides vastitatis</name>
    <dbReference type="NCBI Taxonomy" id="2568655"/>
    <lineage>
        <taxon>Bacteria</taxon>
        <taxon>Bacillati</taxon>
        <taxon>Actinomycetota</taxon>
        <taxon>Actinomycetes</taxon>
        <taxon>Propionibacteriales</taxon>
        <taxon>Nocardioidaceae</taxon>
        <taxon>Nocardioides</taxon>
    </lineage>
</organism>
<dbReference type="Proteomes" id="UP001596072">
    <property type="component" value="Unassembled WGS sequence"/>
</dbReference>
<dbReference type="PROSITE" id="PS51318">
    <property type="entry name" value="TAT"/>
    <property type="match status" value="1"/>
</dbReference>
<feature type="signal peptide" evidence="1">
    <location>
        <begin position="1"/>
        <end position="35"/>
    </location>
</feature>
<evidence type="ECO:0000313" key="3">
    <source>
        <dbReference type="Proteomes" id="UP001596072"/>
    </source>
</evidence>
<comment type="caution">
    <text evidence="2">The sequence shown here is derived from an EMBL/GenBank/DDBJ whole genome shotgun (WGS) entry which is preliminary data.</text>
</comment>
<accession>A0ABW0ZNM0</accession>
<sequence>MEQSRKHHPSPARRTVLVGGLAATAGLAVSSPARATEGGGSMTTTQILAGMGAGVASYDPPVTAVAATVTLHSDTGFVPALVPSDAPLRALVSDSVNGTIVTSCTGALGAHNLNGLLKWADGTTSAYTIDSVEGERMNGHVLLHATGTIKNGYYAGAKVDRLESRLSDDMSTCVAGGGPVTGTTGSVVINVTLP</sequence>
<reference evidence="3" key="1">
    <citation type="journal article" date="2019" name="Int. J. Syst. Evol. Microbiol.">
        <title>The Global Catalogue of Microorganisms (GCM) 10K type strain sequencing project: providing services to taxonomists for standard genome sequencing and annotation.</title>
        <authorList>
            <consortium name="The Broad Institute Genomics Platform"/>
            <consortium name="The Broad Institute Genome Sequencing Center for Infectious Disease"/>
            <person name="Wu L."/>
            <person name="Ma J."/>
        </authorList>
    </citation>
    <scope>NUCLEOTIDE SEQUENCE [LARGE SCALE GENOMIC DNA]</scope>
    <source>
        <strain evidence="3">YIM 94188</strain>
    </source>
</reference>
<dbReference type="InterPro" id="IPR006311">
    <property type="entry name" value="TAT_signal"/>
</dbReference>
<evidence type="ECO:0000313" key="2">
    <source>
        <dbReference type="EMBL" id="MFC5731662.1"/>
    </source>
</evidence>
<keyword evidence="3" id="KW-1185">Reference proteome</keyword>